<feature type="binding site" evidence="3 4">
    <location>
        <position position="116"/>
    </location>
    <ligand>
        <name>Zn(2+)</name>
        <dbReference type="ChEBI" id="CHEBI:29105"/>
    </ligand>
</feature>
<evidence type="ECO:0000256" key="3">
    <source>
        <dbReference type="HAMAP-Rule" id="MF_01121"/>
    </source>
</evidence>
<dbReference type="InterPro" id="IPR003000">
    <property type="entry name" value="Sirtuin"/>
</dbReference>
<comment type="function">
    <text evidence="3">NAD-dependent lysine deacetylase and desuccinylase that specifically removes acetyl and succinyl groups on target proteins. Modulates the activities of several proteins which are inactive in their acylated form.</text>
</comment>
<keyword evidence="1" id="KW-0808">Transferase</keyword>
<dbReference type="SUPFAM" id="SSF52467">
    <property type="entry name" value="DHS-like NAD/FAD-binding domain"/>
    <property type="match status" value="1"/>
</dbReference>
<evidence type="ECO:0000256" key="1">
    <source>
        <dbReference type="ARBA" id="ARBA00022679"/>
    </source>
</evidence>
<keyword evidence="3" id="KW-0963">Cytoplasm</keyword>
<name>Q01QV1_SOLUE</name>
<dbReference type="GO" id="GO:0008270">
    <property type="term" value="F:zinc ion binding"/>
    <property type="evidence" value="ECO:0007669"/>
    <property type="project" value="UniProtKB-UniRule"/>
</dbReference>
<keyword evidence="2 3" id="KW-0520">NAD</keyword>
<feature type="domain" description="Deacetylase sirtuin-type" evidence="5">
    <location>
        <begin position="1"/>
        <end position="228"/>
    </location>
</feature>
<feature type="active site" description="Proton acceptor" evidence="3 4">
    <location>
        <position position="108"/>
    </location>
</feature>
<comment type="similarity">
    <text evidence="3">Belongs to the sirtuin family. Class III subfamily.</text>
</comment>
<dbReference type="EC" id="2.3.1.286" evidence="3"/>
<dbReference type="AlphaFoldDB" id="Q01QV1"/>
<comment type="catalytic activity">
    <reaction evidence="3">
        <text>N(6)-succinyl-L-lysyl-[protein] + NAD(+) + H2O = 2''-O-succinyl-ADP-D-ribose + nicotinamide + L-lysyl-[protein]</text>
        <dbReference type="Rhea" id="RHEA:47668"/>
        <dbReference type="Rhea" id="RHEA-COMP:9752"/>
        <dbReference type="Rhea" id="RHEA-COMP:11877"/>
        <dbReference type="ChEBI" id="CHEBI:15377"/>
        <dbReference type="ChEBI" id="CHEBI:17154"/>
        <dbReference type="ChEBI" id="CHEBI:29969"/>
        <dbReference type="ChEBI" id="CHEBI:57540"/>
        <dbReference type="ChEBI" id="CHEBI:87830"/>
        <dbReference type="ChEBI" id="CHEBI:87832"/>
    </reaction>
</comment>
<feature type="binding site" evidence="3 4">
    <location>
        <position position="119"/>
    </location>
    <ligand>
        <name>Zn(2+)</name>
        <dbReference type="ChEBI" id="CHEBI:29105"/>
    </ligand>
</feature>
<dbReference type="InParanoid" id="Q01QV1"/>
<dbReference type="InterPro" id="IPR050134">
    <property type="entry name" value="NAD-dep_sirtuin_deacylases"/>
</dbReference>
<keyword evidence="3 4" id="KW-0862">Zinc</keyword>
<feature type="binding site" evidence="3">
    <location>
        <begin position="90"/>
        <end position="93"/>
    </location>
    <ligand>
        <name>NAD(+)</name>
        <dbReference type="ChEBI" id="CHEBI:57540"/>
    </ligand>
</feature>
<dbReference type="InterPro" id="IPR027546">
    <property type="entry name" value="Sirtuin_class_III"/>
</dbReference>
<comment type="catalytic activity">
    <reaction evidence="3">
        <text>N(6)-acetyl-L-lysyl-[protein] + NAD(+) + H2O = 2''-O-acetyl-ADP-D-ribose + nicotinamide + L-lysyl-[protein]</text>
        <dbReference type="Rhea" id="RHEA:43636"/>
        <dbReference type="Rhea" id="RHEA-COMP:9752"/>
        <dbReference type="Rhea" id="RHEA-COMP:10731"/>
        <dbReference type="ChEBI" id="CHEBI:15377"/>
        <dbReference type="ChEBI" id="CHEBI:17154"/>
        <dbReference type="ChEBI" id="CHEBI:29969"/>
        <dbReference type="ChEBI" id="CHEBI:57540"/>
        <dbReference type="ChEBI" id="CHEBI:61930"/>
        <dbReference type="ChEBI" id="CHEBI:83767"/>
        <dbReference type="EC" id="2.3.1.286"/>
    </reaction>
</comment>
<feature type="binding site" evidence="3">
    <location>
        <begin position="202"/>
        <end position="204"/>
    </location>
    <ligand>
        <name>NAD(+)</name>
        <dbReference type="ChEBI" id="CHEBI:57540"/>
    </ligand>
</feature>
<dbReference type="HOGENOM" id="CLU_023643_3_1_0"/>
<dbReference type="FunCoup" id="Q01QV1">
    <property type="interactions" value="471"/>
</dbReference>
<dbReference type="PANTHER" id="PTHR11085:SF4">
    <property type="entry name" value="NAD-DEPENDENT PROTEIN DEACYLASE"/>
    <property type="match status" value="1"/>
</dbReference>
<keyword evidence="3 4" id="KW-0479">Metal-binding</keyword>
<dbReference type="InterPro" id="IPR029035">
    <property type="entry name" value="DHS-like_NAD/FAD-binding_dom"/>
</dbReference>
<feature type="binding site" evidence="3">
    <location>
        <position position="220"/>
    </location>
    <ligand>
        <name>NAD(+)</name>
        <dbReference type="ChEBI" id="CHEBI:57540"/>
    </ligand>
</feature>
<gene>
    <name evidence="3" type="primary">cobB</name>
    <name evidence="6" type="ordered locus">Acid_7056</name>
</gene>
<organism evidence="6">
    <name type="scientific">Solibacter usitatus (strain Ellin6076)</name>
    <dbReference type="NCBI Taxonomy" id="234267"/>
    <lineage>
        <taxon>Bacteria</taxon>
        <taxon>Pseudomonadati</taxon>
        <taxon>Acidobacteriota</taxon>
        <taxon>Terriglobia</taxon>
        <taxon>Bryobacterales</taxon>
        <taxon>Solibacteraceae</taxon>
        <taxon>Candidatus Solibacter</taxon>
    </lineage>
</organism>
<dbReference type="InterPro" id="IPR026590">
    <property type="entry name" value="Ssirtuin_cat_dom"/>
</dbReference>
<protein>
    <recommendedName>
        <fullName evidence="3">NAD-dependent protein deacylase</fullName>
        <ecNumber evidence="3">2.3.1.286</ecNumber>
    </recommendedName>
    <alternativeName>
        <fullName evidence="3">Regulatory protein SIR2 homolog</fullName>
    </alternativeName>
</protein>
<dbReference type="PANTHER" id="PTHR11085">
    <property type="entry name" value="NAD-DEPENDENT PROTEIN DEACYLASE SIRTUIN-5, MITOCHONDRIAL-RELATED"/>
    <property type="match status" value="1"/>
</dbReference>
<dbReference type="Pfam" id="PF02146">
    <property type="entry name" value="SIR2"/>
    <property type="match status" value="1"/>
</dbReference>
<feature type="binding site" evidence="3">
    <location>
        <begin position="12"/>
        <end position="31"/>
    </location>
    <ligand>
        <name>NAD(+)</name>
        <dbReference type="ChEBI" id="CHEBI:57540"/>
    </ligand>
</feature>
<feature type="binding site" evidence="3">
    <location>
        <begin position="176"/>
        <end position="178"/>
    </location>
    <ligand>
        <name>NAD(+)</name>
        <dbReference type="ChEBI" id="CHEBI:57540"/>
    </ligand>
</feature>
<dbReference type="CDD" id="cd01412">
    <property type="entry name" value="SIRT5_Af1_CobB"/>
    <property type="match status" value="1"/>
</dbReference>
<reference evidence="6" key="1">
    <citation type="submission" date="2006-10" db="EMBL/GenBank/DDBJ databases">
        <title>Complete sequence of Solibacter usitatus Ellin6076.</title>
        <authorList>
            <consortium name="US DOE Joint Genome Institute"/>
            <person name="Copeland A."/>
            <person name="Lucas S."/>
            <person name="Lapidus A."/>
            <person name="Barry K."/>
            <person name="Detter J.C."/>
            <person name="Glavina del Rio T."/>
            <person name="Hammon N."/>
            <person name="Israni S."/>
            <person name="Dalin E."/>
            <person name="Tice H."/>
            <person name="Pitluck S."/>
            <person name="Thompson L.S."/>
            <person name="Brettin T."/>
            <person name="Bruce D."/>
            <person name="Han C."/>
            <person name="Tapia R."/>
            <person name="Gilna P."/>
            <person name="Schmutz J."/>
            <person name="Larimer F."/>
            <person name="Land M."/>
            <person name="Hauser L."/>
            <person name="Kyrpides N."/>
            <person name="Mikhailova N."/>
            <person name="Janssen P.H."/>
            <person name="Kuske C.R."/>
            <person name="Richardson P."/>
        </authorList>
    </citation>
    <scope>NUCLEOTIDE SEQUENCE</scope>
    <source>
        <strain evidence="6">Ellin6076</strain>
    </source>
</reference>
<dbReference type="Gene3D" id="3.30.1600.10">
    <property type="entry name" value="SIR2/SIRT2 'Small Domain"/>
    <property type="match status" value="1"/>
</dbReference>
<dbReference type="EMBL" id="CP000473">
    <property type="protein sequence ID" value="ABJ87969.1"/>
    <property type="molecule type" value="Genomic_DNA"/>
</dbReference>
<feature type="binding site" evidence="3">
    <location>
        <position position="56"/>
    </location>
    <ligand>
        <name>substrate</name>
    </ligand>
</feature>
<dbReference type="InterPro" id="IPR026591">
    <property type="entry name" value="Sirtuin_cat_small_dom_sf"/>
</dbReference>
<dbReference type="Gene3D" id="3.40.50.1220">
    <property type="entry name" value="TPP-binding domain"/>
    <property type="match status" value="1"/>
</dbReference>
<dbReference type="GO" id="GO:0070403">
    <property type="term" value="F:NAD+ binding"/>
    <property type="evidence" value="ECO:0007669"/>
    <property type="project" value="UniProtKB-UniRule"/>
</dbReference>
<evidence type="ECO:0000256" key="4">
    <source>
        <dbReference type="PROSITE-ProRule" id="PRU00236"/>
    </source>
</evidence>
<feature type="binding site" evidence="3">
    <location>
        <position position="59"/>
    </location>
    <ligand>
        <name>substrate</name>
    </ligand>
</feature>
<evidence type="ECO:0000313" key="6">
    <source>
        <dbReference type="EMBL" id="ABJ87969.1"/>
    </source>
</evidence>
<feature type="binding site" evidence="3 4">
    <location>
        <position position="139"/>
    </location>
    <ligand>
        <name>Zn(2+)</name>
        <dbReference type="ChEBI" id="CHEBI:29105"/>
    </ligand>
</feature>
<comment type="cofactor">
    <cofactor evidence="3">
        <name>Zn(2+)</name>
        <dbReference type="ChEBI" id="CHEBI:29105"/>
    </cofactor>
    <text evidence="3">Binds 1 zinc ion per subunit.</text>
</comment>
<dbReference type="GO" id="GO:0005737">
    <property type="term" value="C:cytoplasm"/>
    <property type="evidence" value="ECO:0007669"/>
    <property type="project" value="UniProtKB-SubCell"/>
</dbReference>
<proteinExistence type="inferred from homology"/>
<comment type="domain">
    <text evidence="3">2 residues (Tyr-56 and Arg-59) present in a large hydrophobic pocket are probably involved in substrate specificity. They are important for desuccinylation activity, but dispensable for deacetylation activity.</text>
</comment>
<evidence type="ECO:0000259" key="5">
    <source>
        <dbReference type="PROSITE" id="PS50305"/>
    </source>
</evidence>
<comment type="subcellular location">
    <subcellularLocation>
        <location evidence="3">Cytoplasm</location>
    </subcellularLocation>
</comment>
<dbReference type="GO" id="GO:0036054">
    <property type="term" value="F:protein-malonyllysine demalonylase activity"/>
    <property type="evidence" value="ECO:0007669"/>
    <property type="project" value="InterPro"/>
</dbReference>
<dbReference type="NCBIfam" id="NF001753">
    <property type="entry name" value="PRK00481.1-3"/>
    <property type="match status" value="1"/>
</dbReference>
<dbReference type="PROSITE" id="PS50305">
    <property type="entry name" value="SIRTUIN"/>
    <property type="match status" value="1"/>
</dbReference>
<dbReference type="GO" id="GO:0036055">
    <property type="term" value="F:protein-succinyllysine desuccinylase activity"/>
    <property type="evidence" value="ECO:0007669"/>
    <property type="project" value="UniProtKB-UniRule"/>
</dbReference>
<accession>Q01QV1</accession>
<dbReference type="GO" id="GO:0017136">
    <property type="term" value="F:histone deacetylase activity, NAD-dependent"/>
    <property type="evidence" value="ECO:0007669"/>
    <property type="project" value="TreeGrafter"/>
</dbReference>
<dbReference type="HAMAP" id="MF_01121">
    <property type="entry name" value="Sirtuin_ClassIII"/>
    <property type="match status" value="1"/>
</dbReference>
<feature type="binding site" evidence="3 4">
    <location>
        <position position="137"/>
    </location>
    <ligand>
        <name>Zn(2+)</name>
        <dbReference type="ChEBI" id="CHEBI:29105"/>
    </ligand>
</feature>
<dbReference type="STRING" id="234267.Acid_7056"/>
<dbReference type="eggNOG" id="COG0846">
    <property type="taxonomic scope" value="Bacteria"/>
</dbReference>
<sequence length="228" mass="24717" precursor="true">MANAASLAVLTGAGISAESGIPTFRGDDGLWKNYKPEELATPEAFLKDPRLVWEWYNWRRELIAKALPNAAHKALVQLEIKKREYTLITQNVDGLHDRAGSGRQLKLHGDIWRMRCTVCGANWPDRRAPLPKLPPHCACGGLARPGVVWFGEALPDGMMKEAEHAVASAEVFLVIGTSAMVFPAASLVPYAKQGGAKVIEINTAETPFTNLVDCALRGPAGELLPALL</sequence>
<dbReference type="KEGG" id="sus:Acid_7056"/>
<evidence type="ECO:0000256" key="2">
    <source>
        <dbReference type="ARBA" id="ARBA00023027"/>
    </source>
</evidence>